<dbReference type="Gene3D" id="1.10.287.130">
    <property type="match status" value="1"/>
</dbReference>
<dbReference type="GO" id="GO:0004673">
    <property type="term" value="F:protein histidine kinase activity"/>
    <property type="evidence" value="ECO:0007669"/>
    <property type="project" value="UniProtKB-EC"/>
</dbReference>
<dbReference type="PANTHER" id="PTHR44936">
    <property type="entry name" value="SENSOR PROTEIN CREC"/>
    <property type="match status" value="1"/>
</dbReference>
<evidence type="ECO:0000259" key="12">
    <source>
        <dbReference type="PROSITE" id="PS50885"/>
    </source>
</evidence>
<comment type="caution">
    <text evidence="13">The sequence shown here is derived from an EMBL/GenBank/DDBJ whole genome shotgun (WGS) entry which is preliminary data.</text>
</comment>
<dbReference type="EC" id="2.7.13.3" evidence="3"/>
<dbReference type="InterPro" id="IPR036890">
    <property type="entry name" value="HATPase_C_sf"/>
</dbReference>
<dbReference type="Pfam" id="PF00672">
    <property type="entry name" value="HAMP"/>
    <property type="match status" value="1"/>
</dbReference>
<evidence type="ECO:0000313" key="14">
    <source>
        <dbReference type="Proteomes" id="UP000561045"/>
    </source>
</evidence>
<dbReference type="PROSITE" id="PS50885">
    <property type="entry name" value="HAMP"/>
    <property type="match status" value="1"/>
</dbReference>
<keyword evidence="7 13" id="KW-0418">Kinase</keyword>
<accession>A0A840BJN2</accession>
<dbReference type="RefSeq" id="WP_183634609.1">
    <property type="nucleotide sequence ID" value="NZ_BAABLE010000011.1"/>
</dbReference>
<dbReference type="GO" id="GO:0005524">
    <property type="term" value="F:ATP binding"/>
    <property type="evidence" value="ECO:0007669"/>
    <property type="project" value="UniProtKB-KW"/>
</dbReference>
<proteinExistence type="predicted"/>
<feature type="coiled-coil region" evidence="9">
    <location>
        <begin position="251"/>
        <end position="278"/>
    </location>
</feature>
<dbReference type="PROSITE" id="PS50109">
    <property type="entry name" value="HIS_KIN"/>
    <property type="match status" value="1"/>
</dbReference>
<dbReference type="Gene3D" id="6.10.340.10">
    <property type="match status" value="1"/>
</dbReference>
<evidence type="ECO:0000256" key="2">
    <source>
        <dbReference type="ARBA" id="ARBA00004370"/>
    </source>
</evidence>
<keyword evidence="4" id="KW-0597">Phosphoprotein</keyword>
<keyword evidence="10" id="KW-0472">Membrane</keyword>
<dbReference type="EMBL" id="JACIET010000001">
    <property type="protein sequence ID" value="MBB4012833.1"/>
    <property type="molecule type" value="Genomic_DNA"/>
</dbReference>
<evidence type="ECO:0000256" key="5">
    <source>
        <dbReference type="ARBA" id="ARBA00022679"/>
    </source>
</evidence>
<keyword evidence="5" id="KW-0808">Transferase</keyword>
<keyword evidence="14" id="KW-1185">Reference proteome</keyword>
<keyword evidence="9" id="KW-0175">Coiled coil</keyword>
<evidence type="ECO:0000256" key="1">
    <source>
        <dbReference type="ARBA" id="ARBA00000085"/>
    </source>
</evidence>
<dbReference type="GO" id="GO:0016020">
    <property type="term" value="C:membrane"/>
    <property type="evidence" value="ECO:0007669"/>
    <property type="project" value="UniProtKB-SubCell"/>
</dbReference>
<name>A0A840BJN2_9RHOO</name>
<feature type="domain" description="HAMP" evidence="12">
    <location>
        <begin position="200"/>
        <end position="252"/>
    </location>
</feature>
<keyword evidence="10" id="KW-0812">Transmembrane</keyword>
<dbReference type="PRINTS" id="PR00344">
    <property type="entry name" value="BCTRLSENSOR"/>
</dbReference>
<dbReference type="AlphaFoldDB" id="A0A840BJN2"/>
<dbReference type="InterPro" id="IPR003660">
    <property type="entry name" value="HAMP_dom"/>
</dbReference>
<dbReference type="InterPro" id="IPR005467">
    <property type="entry name" value="His_kinase_dom"/>
</dbReference>
<dbReference type="PANTHER" id="PTHR44936:SF10">
    <property type="entry name" value="SENSOR PROTEIN RSTB"/>
    <property type="match status" value="1"/>
</dbReference>
<protein>
    <recommendedName>
        <fullName evidence="3">histidine kinase</fullName>
        <ecNumber evidence="3">2.7.13.3</ecNumber>
    </recommendedName>
</protein>
<dbReference type="Gene3D" id="3.30.565.10">
    <property type="entry name" value="Histidine kinase-like ATPase, C-terminal domain"/>
    <property type="match status" value="1"/>
</dbReference>
<dbReference type="SMART" id="SM00304">
    <property type="entry name" value="HAMP"/>
    <property type="match status" value="1"/>
</dbReference>
<evidence type="ECO:0000256" key="7">
    <source>
        <dbReference type="ARBA" id="ARBA00022777"/>
    </source>
</evidence>
<reference evidence="13 14" key="1">
    <citation type="submission" date="2020-08" db="EMBL/GenBank/DDBJ databases">
        <title>Genomic Encyclopedia of Type Strains, Phase IV (KMG-IV): sequencing the most valuable type-strain genomes for metagenomic binning, comparative biology and taxonomic classification.</title>
        <authorList>
            <person name="Goeker M."/>
        </authorList>
    </citation>
    <scope>NUCLEOTIDE SEQUENCE [LARGE SCALE GENOMIC DNA]</scope>
    <source>
        <strain evidence="13 14">DSM 106739</strain>
    </source>
</reference>
<dbReference type="SMART" id="SM00387">
    <property type="entry name" value="HATPase_c"/>
    <property type="match status" value="1"/>
</dbReference>
<comment type="catalytic activity">
    <reaction evidence="1">
        <text>ATP + protein L-histidine = ADP + protein N-phospho-L-histidine.</text>
        <dbReference type="EC" id="2.7.13.3"/>
    </reaction>
</comment>
<dbReference type="InterPro" id="IPR003594">
    <property type="entry name" value="HATPase_dom"/>
</dbReference>
<evidence type="ECO:0000256" key="6">
    <source>
        <dbReference type="ARBA" id="ARBA00022741"/>
    </source>
</evidence>
<feature type="transmembrane region" description="Helical" evidence="10">
    <location>
        <begin position="180"/>
        <end position="202"/>
    </location>
</feature>
<evidence type="ECO:0000313" key="13">
    <source>
        <dbReference type="EMBL" id="MBB4012833.1"/>
    </source>
</evidence>
<dbReference type="SUPFAM" id="SSF55874">
    <property type="entry name" value="ATPase domain of HSP90 chaperone/DNA topoisomerase II/histidine kinase"/>
    <property type="match status" value="1"/>
</dbReference>
<sequence length="547" mass="59619">MGVSPEDPSSRQHTAPRRVRWWRSSGVRLTLACLGILLAFATALAVNSTRLIQAALDRDLRQQTAQMSRLINLTIAPYAGEGRLDLLQDYLRELLAEGDEGAGLTYLVVLGPSGDRIIGAGNTPPGALPEASGDVRRAVKLGILHVRQPLLLPANEIGTLQYGLSLGGFRRLVNGLLHDGALILAISFLLASVFFWLTGFRLSRRLGSLVRAAQGIADGHFERRVGVRGHDEYAELAAAFNTMATAVGDRITALEASQREVRELNETLEQRVERRTQELAERNSLLQETVETLNHTRQRLIRTEKLAGLGKVVVGVAHELNTPIGNATVIASALEDRTVRLRSGLEHGIKRSQLAEYLDTAAQSARQLVGNLERAANLVVRFRDTAADRQQAERRSFDAEDLLRDVAVLARIRAERNDVHTEVRAAGPIIVDSYPALWEKMLLHCLANCYQHAFAQDRPGTIQINADADALRLTIQIRDDGVGISEENLERVFDPFFTTALGQGGSGLGLHAVYNIVTGALGGDIALASDPGKGTCITIELPRVTPE</sequence>
<feature type="domain" description="Histidine kinase" evidence="11">
    <location>
        <begin position="315"/>
        <end position="545"/>
    </location>
</feature>
<keyword evidence="6" id="KW-0547">Nucleotide-binding</keyword>
<comment type="subcellular location">
    <subcellularLocation>
        <location evidence="2">Membrane</location>
    </subcellularLocation>
</comment>
<gene>
    <name evidence="13" type="ORF">GGR36_002141</name>
</gene>
<dbReference type="InterPro" id="IPR004358">
    <property type="entry name" value="Sig_transdc_His_kin-like_C"/>
</dbReference>
<organism evidence="13 14">
    <name type="scientific">Niveibacterium umoris</name>
    <dbReference type="NCBI Taxonomy" id="1193620"/>
    <lineage>
        <taxon>Bacteria</taxon>
        <taxon>Pseudomonadati</taxon>
        <taxon>Pseudomonadota</taxon>
        <taxon>Betaproteobacteria</taxon>
        <taxon>Rhodocyclales</taxon>
        <taxon>Rhodocyclaceae</taxon>
        <taxon>Niveibacterium</taxon>
    </lineage>
</organism>
<evidence type="ECO:0000256" key="10">
    <source>
        <dbReference type="SAM" id="Phobius"/>
    </source>
</evidence>
<evidence type="ECO:0000256" key="9">
    <source>
        <dbReference type="SAM" id="Coils"/>
    </source>
</evidence>
<dbReference type="InterPro" id="IPR050980">
    <property type="entry name" value="2C_sensor_his_kinase"/>
</dbReference>
<dbReference type="Proteomes" id="UP000561045">
    <property type="component" value="Unassembled WGS sequence"/>
</dbReference>
<dbReference type="GO" id="GO:0007165">
    <property type="term" value="P:signal transduction"/>
    <property type="evidence" value="ECO:0007669"/>
    <property type="project" value="InterPro"/>
</dbReference>
<evidence type="ECO:0000256" key="3">
    <source>
        <dbReference type="ARBA" id="ARBA00012438"/>
    </source>
</evidence>
<keyword evidence="10" id="KW-1133">Transmembrane helix</keyword>
<evidence type="ECO:0000256" key="8">
    <source>
        <dbReference type="ARBA" id="ARBA00022840"/>
    </source>
</evidence>
<dbReference type="SUPFAM" id="SSF158472">
    <property type="entry name" value="HAMP domain-like"/>
    <property type="match status" value="1"/>
</dbReference>
<dbReference type="CDD" id="cd06225">
    <property type="entry name" value="HAMP"/>
    <property type="match status" value="1"/>
</dbReference>
<dbReference type="Pfam" id="PF02518">
    <property type="entry name" value="HATPase_c"/>
    <property type="match status" value="1"/>
</dbReference>
<evidence type="ECO:0000256" key="4">
    <source>
        <dbReference type="ARBA" id="ARBA00022553"/>
    </source>
</evidence>
<keyword evidence="8" id="KW-0067">ATP-binding</keyword>
<evidence type="ECO:0000259" key="11">
    <source>
        <dbReference type="PROSITE" id="PS50109"/>
    </source>
</evidence>